<proteinExistence type="predicted"/>
<dbReference type="InterPro" id="IPR011042">
    <property type="entry name" value="6-blade_b-propeller_TolB-like"/>
</dbReference>
<evidence type="ECO:0000313" key="2">
    <source>
        <dbReference type="Proteomes" id="UP000054337"/>
    </source>
</evidence>
<dbReference type="RefSeq" id="XP_014557021.1">
    <property type="nucleotide sequence ID" value="XM_014701535.1"/>
</dbReference>
<reference evidence="1 2" key="1">
    <citation type="journal article" date="2013" name="PLoS Genet.">
        <title>Comparative genome structure, secondary metabolite, and effector coding capacity across Cochliobolus pathogens.</title>
        <authorList>
            <person name="Condon B.J."/>
            <person name="Leng Y."/>
            <person name="Wu D."/>
            <person name="Bushley K.E."/>
            <person name="Ohm R.A."/>
            <person name="Otillar R."/>
            <person name="Martin J."/>
            <person name="Schackwitz W."/>
            <person name="Grimwood J."/>
            <person name="MohdZainudin N."/>
            <person name="Xue C."/>
            <person name="Wang R."/>
            <person name="Manning V.A."/>
            <person name="Dhillon B."/>
            <person name="Tu Z.J."/>
            <person name="Steffenson B.J."/>
            <person name="Salamov A."/>
            <person name="Sun H."/>
            <person name="Lowry S."/>
            <person name="LaButti K."/>
            <person name="Han J."/>
            <person name="Copeland A."/>
            <person name="Lindquist E."/>
            <person name="Barry K."/>
            <person name="Schmutz J."/>
            <person name="Baker S.E."/>
            <person name="Ciuffetti L.M."/>
            <person name="Grigoriev I.V."/>
            <person name="Zhong S."/>
            <person name="Turgeon B.G."/>
        </authorList>
    </citation>
    <scope>NUCLEOTIDE SEQUENCE [LARGE SCALE GENOMIC DNA]</scope>
    <source>
        <strain evidence="1 2">FI3</strain>
    </source>
</reference>
<gene>
    <name evidence="1" type="ORF">COCVIDRAFT_15601</name>
</gene>
<dbReference type="GeneID" id="26251692"/>
<name>W7ETW1_BIPV3</name>
<evidence type="ECO:0008006" key="3">
    <source>
        <dbReference type="Google" id="ProtNLM"/>
    </source>
</evidence>
<evidence type="ECO:0000313" key="1">
    <source>
        <dbReference type="EMBL" id="EUN27457.1"/>
    </source>
</evidence>
<sequence>MVDPNTSSPTDKRNYHCTDLFEDSPSQTSLRMGKCSFSYCKARTSSQPTVLIKDQNYVKLPDGVVYHSKDRHLYFTNMGTPHLNDGSVSSVSVDGSDPCTVLSPGQIHTPKQLAFDERRSTSHAL</sequence>
<dbReference type="EMBL" id="KI968729">
    <property type="protein sequence ID" value="EUN27457.1"/>
    <property type="molecule type" value="Genomic_DNA"/>
</dbReference>
<dbReference type="HOGENOM" id="CLU_1992219_0_0_1"/>
<dbReference type="AlphaFoldDB" id="W7ETW1"/>
<keyword evidence="2" id="KW-1185">Reference proteome</keyword>
<protein>
    <recommendedName>
        <fullName evidence="3">SMP-30/Gluconolactonase/LRE-like region domain-containing protein</fullName>
    </recommendedName>
</protein>
<organism evidence="1 2">
    <name type="scientific">Bipolaris victoriae (strain FI3)</name>
    <name type="common">Victoria blight of oats agent</name>
    <name type="synonym">Cochliobolus victoriae</name>
    <dbReference type="NCBI Taxonomy" id="930091"/>
    <lineage>
        <taxon>Eukaryota</taxon>
        <taxon>Fungi</taxon>
        <taxon>Dikarya</taxon>
        <taxon>Ascomycota</taxon>
        <taxon>Pezizomycotina</taxon>
        <taxon>Dothideomycetes</taxon>
        <taxon>Pleosporomycetidae</taxon>
        <taxon>Pleosporales</taxon>
        <taxon>Pleosporineae</taxon>
        <taxon>Pleosporaceae</taxon>
        <taxon>Bipolaris</taxon>
    </lineage>
</organism>
<dbReference type="Gene3D" id="2.120.10.30">
    <property type="entry name" value="TolB, C-terminal domain"/>
    <property type="match status" value="1"/>
</dbReference>
<dbReference type="SUPFAM" id="SSF63825">
    <property type="entry name" value="YWTD domain"/>
    <property type="match status" value="1"/>
</dbReference>
<accession>W7ETW1</accession>
<dbReference type="Proteomes" id="UP000054337">
    <property type="component" value="Unassembled WGS sequence"/>
</dbReference>